<proteinExistence type="inferred from homology"/>
<feature type="chain" id="PRO_5044933570" description="S-adenosylmethionine decarboxylase alpha chain" evidence="10">
    <location>
        <begin position="71"/>
        <end position="141"/>
    </location>
</feature>
<dbReference type="Pfam" id="PF02675">
    <property type="entry name" value="AdoMet_dc"/>
    <property type="match status" value="1"/>
</dbReference>
<comment type="subunit">
    <text evidence="10">Heterotetramer of two alpha and two beta chains arranged as a dimer of alpha/beta heterodimers.</text>
</comment>
<evidence type="ECO:0000256" key="8">
    <source>
        <dbReference type="ARBA" id="ARBA00023270"/>
    </source>
</evidence>
<dbReference type="HAMAP" id="MF_00464">
    <property type="entry name" value="AdoMetDC_1"/>
    <property type="match status" value="1"/>
</dbReference>
<evidence type="ECO:0000256" key="3">
    <source>
        <dbReference type="ARBA" id="ARBA00022813"/>
    </source>
</evidence>
<feature type="site" description="Cleavage (non-hydrolytic); by autolysis" evidence="10">
    <location>
        <begin position="70"/>
        <end position="71"/>
    </location>
</feature>
<keyword evidence="2 10" id="KW-0210">Decarboxylase</keyword>
<evidence type="ECO:0000256" key="9">
    <source>
        <dbReference type="ARBA" id="ARBA00023317"/>
    </source>
</evidence>
<reference evidence="12 13" key="1">
    <citation type="journal article" date="2019" name="Int. J. Syst. Evol. Microbiol.">
        <title>The Global Catalogue of Microorganisms (GCM) 10K type strain sequencing project: providing services to taxonomists for standard genome sequencing and annotation.</title>
        <authorList>
            <consortium name="The Broad Institute Genomics Platform"/>
            <consortium name="The Broad Institute Genome Sequencing Center for Infectious Disease"/>
            <person name="Wu L."/>
            <person name="Ma J."/>
        </authorList>
    </citation>
    <scope>NUCLEOTIDE SEQUENCE [LARGE SCALE GENOMIC DNA]</scope>
    <source>
        <strain evidence="12 13">JCM 13929</strain>
    </source>
</reference>
<feature type="active site" description="Proton acceptor; for processing activity" evidence="10">
    <location>
        <position position="76"/>
    </location>
</feature>
<dbReference type="SUPFAM" id="SSF56276">
    <property type="entry name" value="S-adenosylmethionine decarboxylase"/>
    <property type="match status" value="1"/>
</dbReference>
<accession>A0ABN2ENK5</accession>
<evidence type="ECO:0000256" key="10">
    <source>
        <dbReference type="HAMAP-Rule" id="MF_00464"/>
    </source>
</evidence>
<keyword evidence="3 10" id="KW-0068">Autocatalytic cleavage</keyword>
<dbReference type="PANTHER" id="PTHR33866">
    <property type="entry name" value="S-ADENOSYLMETHIONINE DECARBOXYLASE PROENZYME"/>
    <property type="match status" value="1"/>
</dbReference>
<dbReference type="EMBL" id="BAAAMU010000003">
    <property type="protein sequence ID" value="GAA1612818.1"/>
    <property type="molecule type" value="Genomic_DNA"/>
</dbReference>
<keyword evidence="6 10" id="KW-0865">Zymogen</keyword>
<organism evidence="12 13">
    <name type="scientific">Nonomuraea maheshkhaliensis</name>
    <dbReference type="NCBI Taxonomy" id="419590"/>
    <lineage>
        <taxon>Bacteria</taxon>
        <taxon>Bacillati</taxon>
        <taxon>Actinomycetota</taxon>
        <taxon>Actinomycetes</taxon>
        <taxon>Streptosporangiales</taxon>
        <taxon>Streptosporangiaceae</taxon>
        <taxon>Nonomuraea</taxon>
    </lineage>
</organism>
<dbReference type="InterPro" id="IPR017716">
    <property type="entry name" value="S-AdoMet_deCOase_pro-enz"/>
</dbReference>
<keyword evidence="9 10" id="KW-0670">Pyruvate</keyword>
<dbReference type="NCBIfam" id="TIGR03330">
    <property type="entry name" value="SAM_DCase_Bsu"/>
    <property type="match status" value="1"/>
</dbReference>
<gene>
    <name evidence="12" type="primary">speD</name>
    <name evidence="10" type="synonym">speH</name>
    <name evidence="12" type="ORF">GCM10009733_006040</name>
</gene>
<feature type="chain" id="PRO_5044933569" description="S-adenosylmethionine decarboxylase beta chain" evidence="10">
    <location>
        <begin position="1"/>
        <end position="70"/>
    </location>
</feature>
<evidence type="ECO:0000256" key="11">
    <source>
        <dbReference type="SAM" id="MobiDB-lite"/>
    </source>
</evidence>
<evidence type="ECO:0000256" key="6">
    <source>
        <dbReference type="ARBA" id="ARBA00023145"/>
    </source>
</evidence>
<keyword evidence="8 10" id="KW-0704">Schiff base</keyword>
<comment type="caution">
    <text evidence="12">The sequence shown here is derived from an EMBL/GenBank/DDBJ whole genome shotgun (WGS) entry which is preliminary data.</text>
</comment>
<feature type="modified residue" description="Pyruvic acid (Ser); by autocatalysis" evidence="10">
    <location>
        <position position="71"/>
    </location>
</feature>
<dbReference type="InterPro" id="IPR003826">
    <property type="entry name" value="AdoMetDC_fam_prok"/>
</dbReference>
<comment type="catalytic activity">
    <reaction evidence="10">
        <text>S-adenosyl-L-methionine + H(+) = S-adenosyl 3-(methylsulfanyl)propylamine + CO2</text>
        <dbReference type="Rhea" id="RHEA:15981"/>
        <dbReference type="ChEBI" id="CHEBI:15378"/>
        <dbReference type="ChEBI" id="CHEBI:16526"/>
        <dbReference type="ChEBI" id="CHEBI:57443"/>
        <dbReference type="ChEBI" id="CHEBI:59789"/>
        <dbReference type="EC" id="4.1.1.50"/>
    </reaction>
</comment>
<dbReference type="RefSeq" id="WP_346101303.1">
    <property type="nucleotide sequence ID" value="NZ_BAAAMU010000003.1"/>
</dbReference>
<feature type="active site" description="Schiff-base intermediate with substrate; via pyruvic acid" evidence="10">
    <location>
        <position position="71"/>
    </location>
</feature>
<dbReference type="EC" id="4.1.1.50" evidence="10"/>
<dbReference type="Gene3D" id="3.60.90.10">
    <property type="entry name" value="S-adenosylmethionine decarboxylase"/>
    <property type="match status" value="1"/>
</dbReference>
<evidence type="ECO:0000313" key="12">
    <source>
        <dbReference type="EMBL" id="GAA1612818.1"/>
    </source>
</evidence>
<evidence type="ECO:0000256" key="7">
    <source>
        <dbReference type="ARBA" id="ARBA00023239"/>
    </source>
</evidence>
<keyword evidence="5 10" id="KW-0620">Polyamine biosynthesis</keyword>
<sequence length="141" mass="15546">MTAAPAPDVDFRGRHVLSEFYDVDPTLLNDTEFLRVALQQALKEANATLLHMIDHTFESQGATVVALLSESHASVHTWPEQSACFIDFFTCGQADPERALQVLRAALRPARYNVLLLDRGTPGSAPPLPHHPSDHRKAAHT</sequence>
<keyword evidence="7 10" id="KW-0456">Lyase</keyword>
<comment type="similarity">
    <text evidence="10">Belongs to the prokaryotic AdoMetDC family. Type 1 subfamily.</text>
</comment>
<protein>
    <recommendedName>
        <fullName evidence="10">S-adenosylmethionine decarboxylase proenzyme</fullName>
        <shortName evidence="10">AdoMetDC</shortName>
        <shortName evidence="10">SAMDC</shortName>
        <ecNumber evidence="10">4.1.1.50</ecNumber>
    </recommendedName>
    <component>
        <recommendedName>
            <fullName evidence="10">S-adenosylmethionine decarboxylase beta chain</fullName>
        </recommendedName>
    </component>
    <component>
        <recommendedName>
            <fullName evidence="10">S-adenosylmethionine decarboxylase alpha chain</fullName>
        </recommendedName>
    </component>
</protein>
<evidence type="ECO:0000256" key="4">
    <source>
        <dbReference type="ARBA" id="ARBA00023066"/>
    </source>
</evidence>
<feature type="active site" description="Proton donor; for catalytic activity" evidence="10">
    <location>
        <position position="91"/>
    </location>
</feature>
<dbReference type="Proteomes" id="UP001500064">
    <property type="component" value="Unassembled WGS sequence"/>
</dbReference>
<comment type="function">
    <text evidence="10">Catalyzes the decarboxylation of S-adenosylmethionine to S-adenosylmethioninamine (dcAdoMet), the propylamine donor required for the synthesis of the polyamines spermine and spermidine from the diamine putrescine.</text>
</comment>
<name>A0ABN2ENK5_9ACTN</name>
<keyword evidence="13" id="KW-1185">Reference proteome</keyword>
<evidence type="ECO:0000313" key="13">
    <source>
        <dbReference type="Proteomes" id="UP001500064"/>
    </source>
</evidence>
<comment type="cofactor">
    <cofactor evidence="10">
        <name>pyruvate</name>
        <dbReference type="ChEBI" id="CHEBI:15361"/>
    </cofactor>
    <text evidence="10">Binds 1 pyruvoyl group covalently per subunit.</text>
</comment>
<keyword evidence="1 10" id="KW-0949">S-adenosyl-L-methionine</keyword>
<keyword evidence="4 10" id="KW-0745">Spermidine biosynthesis</keyword>
<dbReference type="InterPro" id="IPR016067">
    <property type="entry name" value="S-AdoMet_deCO2ase_core"/>
</dbReference>
<evidence type="ECO:0000256" key="1">
    <source>
        <dbReference type="ARBA" id="ARBA00022691"/>
    </source>
</evidence>
<comment type="PTM">
    <text evidence="10">Is synthesized initially as an inactive proenzyme. Formation of the active enzyme involves a self-maturation process in which the active site pyruvoyl group is generated from an internal serine residue via an autocatalytic post-translational modification. Two non-identical subunits are generated from the proenzyme in this reaction, and the pyruvate is formed at the N-terminus of the alpha chain, which is derived from the carboxyl end of the proenzyme. The post-translation cleavage follows an unusual pathway, termed non-hydrolytic serinolysis, in which the side chain hydroxyl group of the serine supplies its oxygen atom to form the C-terminus of the beta chain, while the remainder of the serine residue undergoes an oxidative deamination to produce ammonia and the pyruvoyl group blocking the N-terminus of the alpha chain.</text>
</comment>
<dbReference type="PANTHER" id="PTHR33866:SF2">
    <property type="entry name" value="S-ADENOSYLMETHIONINE DECARBOXYLASE PROENZYME"/>
    <property type="match status" value="1"/>
</dbReference>
<comment type="pathway">
    <text evidence="10">Amine and polyamine biosynthesis; S-adenosylmethioninamine biosynthesis; S-adenosylmethioninamine from S-adenosyl-L-methionine: step 1/1.</text>
</comment>
<feature type="compositionally biased region" description="Basic and acidic residues" evidence="11">
    <location>
        <begin position="131"/>
        <end position="141"/>
    </location>
</feature>
<feature type="region of interest" description="Disordered" evidence="11">
    <location>
        <begin position="121"/>
        <end position="141"/>
    </location>
</feature>
<evidence type="ECO:0000256" key="5">
    <source>
        <dbReference type="ARBA" id="ARBA00023115"/>
    </source>
</evidence>
<evidence type="ECO:0000256" key="2">
    <source>
        <dbReference type="ARBA" id="ARBA00022793"/>
    </source>
</evidence>